<proteinExistence type="predicted"/>
<dbReference type="Proteomes" id="UP000034954">
    <property type="component" value="Unassembled WGS sequence"/>
</dbReference>
<dbReference type="Pfam" id="PF11827">
    <property type="entry name" value="DUF3347"/>
    <property type="match status" value="1"/>
</dbReference>
<protein>
    <recommendedName>
        <fullName evidence="2">DUF3347 domain-containing protein</fullName>
    </recommendedName>
</protein>
<reference evidence="3 4" key="1">
    <citation type="journal article" date="2013" name="BMC Microbiol.">
        <title>Identification of the type II cytochrome c maturation pathway in anammox bacteria by comparative genomics.</title>
        <authorList>
            <person name="Ferousi C."/>
            <person name="Speth D.R."/>
            <person name="Reimann J."/>
            <person name="Op den Camp H.J."/>
            <person name="Allen J.W."/>
            <person name="Keltjens J.T."/>
            <person name="Jetten M.S."/>
        </authorList>
    </citation>
    <scope>NUCLEOTIDE SEQUENCE [LARGE SCALE GENOMIC DNA]</scope>
    <source>
        <strain evidence="3">RU1</strain>
    </source>
</reference>
<comment type="caution">
    <text evidence="3">The sequence shown here is derived from an EMBL/GenBank/DDBJ whole genome shotgun (WGS) entry which is preliminary data.</text>
</comment>
<organism evidence="3 4">
    <name type="scientific">Candidatus Brocadia fulgida</name>
    <dbReference type="NCBI Taxonomy" id="380242"/>
    <lineage>
        <taxon>Bacteria</taxon>
        <taxon>Pseudomonadati</taxon>
        <taxon>Planctomycetota</taxon>
        <taxon>Candidatus Brocadiia</taxon>
        <taxon>Candidatus Brocadiales</taxon>
        <taxon>Candidatus Brocadiaceae</taxon>
        <taxon>Candidatus Brocadia</taxon>
    </lineage>
</organism>
<keyword evidence="4" id="KW-1185">Reference proteome</keyword>
<gene>
    <name evidence="3" type="ORF">BROFUL_02731</name>
</gene>
<sequence length="181" mass="20096">MLNTRCCKKIVLLLVFFFIGSLPVVSAHEGHSHEAVITIGKKTVVHLQTILSTYQDVHTHLVKKDLDGISGLAQKMSDAARQAIQTESNGAGRHMMEHVLAGAEDLQKAKSIQDAQKSFASISDGLLPFFKSWPNQLKRNELKMYKCKHDGHCWLQSQNCASACPHNADQTTVCTEIEEIK</sequence>
<feature type="signal peptide" evidence="1">
    <location>
        <begin position="1"/>
        <end position="27"/>
    </location>
</feature>
<evidence type="ECO:0000313" key="4">
    <source>
        <dbReference type="Proteomes" id="UP000034954"/>
    </source>
</evidence>
<feature type="chain" id="PRO_5005644109" description="DUF3347 domain-containing protein" evidence="1">
    <location>
        <begin position="28"/>
        <end position="181"/>
    </location>
</feature>
<keyword evidence="1" id="KW-0732">Signal</keyword>
<dbReference type="InterPro" id="IPR021782">
    <property type="entry name" value="DUF3347"/>
</dbReference>
<dbReference type="EMBL" id="LAQJ01000254">
    <property type="protein sequence ID" value="KKO18563.1"/>
    <property type="molecule type" value="Genomic_DNA"/>
</dbReference>
<accession>A0A0M2UR48</accession>
<feature type="domain" description="DUF3347" evidence="2">
    <location>
        <begin position="50"/>
        <end position="131"/>
    </location>
</feature>
<evidence type="ECO:0000259" key="2">
    <source>
        <dbReference type="Pfam" id="PF11827"/>
    </source>
</evidence>
<evidence type="ECO:0000256" key="1">
    <source>
        <dbReference type="SAM" id="SignalP"/>
    </source>
</evidence>
<dbReference type="AlphaFoldDB" id="A0A0M2UR48"/>
<evidence type="ECO:0000313" key="3">
    <source>
        <dbReference type="EMBL" id="KKO18563.1"/>
    </source>
</evidence>
<name>A0A0M2UR48_9BACT</name>